<evidence type="ECO:0000313" key="5">
    <source>
        <dbReference type="Proteomes" id="UP001230051"/>
    </source>
</evidence>
<comment type="caution">
    <text evidence="4">The sequence shown here is derived from an EMBL/GenBank/DDBJ whole genome shotgun (WGS) entry which is preliminary data.</text>
</comment>
<keyword evidence="3" id="KW-1133">Transmembrane helix</keyword>
<dbReference type="EMBL" id="JAGXEW010000003">
    <property type="protein sequence ID" value="KAK1173928.1"/>
    <property type="molecule type" value="Genomic_DNA"/>
</dbReference>
<gene>
    <name evidence="4" type="ORF">AOXY_G4172</name>
</gene>
<evidence type="ECO:0000256" key="3">
    <source>
        <dbReference type="SAM" id="Phobius"/>
    </source>
</evidence>
<keyword evidence="1" id="KW-0393">Immunoglobulin domain</keyword>
<organism evidence="4 5">
    <name type="scientific">Acipenser oxyrinchus oxyrinchus</name>
    <dbReference type="NCBI Taxonomy" id="40147"/>
    <lineage>
        <taxon>Eukaryota</taxon>
        <taxon>Metazoa</taxon>
        <taxon>Chordata</taxon>
        <taxon>Craniata</taxon>
        <taxon>Vertebrata</taxon>
        <taxon>Euteleostomi</taxon>
        <taxon>Actinopterygii</taxon>
        <taxon>Chondrostei</taxon>
        <taxon>Acipenseriformes</taxon>
        <taxon>Acipenseridae</taxon>
        <taxon>Acipenser</taxon>
    </lineage>
</organism>
<protein>
    <submittedName>
        <fullName evidence="4">Uncharacterized protein</fullName>
    </submittedName>
</protein>
<sequence length="114" mass="12366">MVQDEKDKATIMLKVTDGTSFVADGYSCQVTHESLKKSFQIPQKTAQPGPGIVPTCPPPTDDKKKETSSLSPFNVGTFAYTLLILKSVTYCGIISVLTSKMKSTQVLGIKKRVP</sequence>
<dbReference type="InterPro" id="IPR003006">
    <property type="entry name" value="Ig/MHC_CS"/>
</dbReference>
<reference evidence="4" key="1">
    <citation type="submission" date="2022-02" db="EMBL/GenBank/DDBJ databases">
        <title>Atlantic sturgeon de novo genome assembly.</title>
        <authorList>
            <person name="Stock M."/>
            <person name="Klopp C."/>
            <person name="Guiguen Y."/>
            <person name="Cabau C."/>
            <person name="Parinello H."/>
            <person name="Santidrian Yebra-Pimentel E."/>
            <person name="Kuhl H."/>
            <person name="Dirks R.P."/>
            <person name="Guessner J."/>
            <person name="Wuertz S."/>
            <person name="Du K."/>
            <person name="Schartl M."/>
        </authorList>
    </citation>
    <scope>NUCLEOTIDE SEQUENCE</scope>
    <source>
        <strain evidence="4">STURGEONOMICS-FGT-2020</strain>
        <tissue evidence="4">Whole blood</tissue>
    </source>
</reference>
<dbReference type="AlphaFoldDB" id="A0AAD8GGC7"/>
<evidence type="ECO:0000256" key="2">
    <source>
        <dbReference type="SAM" id="MobiDB-lite"/>
    </source>
</evidence>
<feature type="region of interest" description="Disordered" evidence="2">
    <location>
        <begin position="39"/>
        <end position="70"/>
    </location>
</feature>
<keyword evidence="3" id="KW-0812">Transmembrane</keyword>
<keyword evidence="3" id="KW-0472">Membrane</keyword>
<feature type="transmembrane region" description="Helical" evidence="3">
    <location>
        <begin position="78"/>
        <end position="97"/>
    </location>
</feature>
<dbReference type="Proteomes" id="UP001230051">
    <property type="component" value="Unassembled WGS sequence"/>
</dbReference>
<evidence type="ECO:0000313" key="4">
    <source>
        <dbReference type="EMBL" id="KAK1173928.1"/>
    </source>
</evidence>
<proteinExistence type="predicted"/>
<evidence type="ECO:0000256" key="1">
    <source>
        <dbReference type="ARBA" id="ARBA00023319"/>
    </source>
</evidence>
<accession>A0AAD8GGC7</accession>
<keyword evidence="5" id="KW-1185">Reference proteome</keyword>
<dbReference type="PROSITE" id="PS00290">
    <property type="entry name" value="IG_MHC"/>
    <property type="match status" value="1"/>
</dbReference>
<name>A0AAD8GGC7_ACIOX</name>